<dbReference type="PANTHER" id="PTHR30419:SF8">
    <property type="entry name" value="NITROGEN ASSIMILATION TRANSCRIPTIONAL ACTIVATOR-RELATED"/>
    <property type="match status" value="1"/>
</dbReference>
<sequence>MKISRRIKIRHLEAFVEVARQKSVGRAAITLSLTQPAVSRTIRELEEIVGATLIEREGRGIRLSHQGEVFLSHAGAGLAAVRGGIAALANVATSSGPPVRIGALPTVSATVMPGAVVEFLASGLKSPLRVITGENRVLLDHLRKGDLDLVMGRMPAPELMTALSFEPLYRDRVAFIVSKHHPLAGQRQVAADILAHHPVLVPQPGSIIHPFVERVMVEQGMARPMQPIETVSDSFGRAFLRTCDAIWIISRGVVAAEIASGEFLELPIDTGSTLGAVGLITREADRPHDAAVFFADILRRRTLQT</sequence>
<dbReference type="PANTHER" id="PTHR30419">
    <property type="entry name" value="HTH-TYPE TRANSCRIPTIONAL REGULATOR YBHD"/>
    <property type="match status" value="1"/>
</dbReference>
<keyword evidence="2" id="KW-0805">Transcription regulation</keyword>
<dbReference type="NCBIfam" id="TIGR02424">
    <property type="entry name" value="TF_pcaQ"/>
    <property type="match status" value="1"/>
</dbReference>
<keyword evidence="7" id="KW-1185">Reference proteome</keyword>
<accession>A0ABT3Z7Q3</accession>
<feature type="domain" description="HTH lysR-type" evidence="5">
    <location>
        <begin position="7"/>
        <end position="64"/>
    </location>
</feature>
<dbReference type="InterPro" id="IPR036390">
    <property type="entry name" value="WH_DNA-bd_sf"/>
</dbReference>
<organism evidence="6 7">
    <name type="scientific">Hoeflea algicola</name>
    <dbReference type="NCBI Taxonomy" id="2983763"/>
    <lineage>
        <taxon>Bacteria</taxon>
        <taxon>Pseudomonadati</taxon>
        <taxon>Pseudomonadota</taxon>
        <taxon>Alphaproteobacteria</taxon>
        <taxon>Hyphomicrobiales</taxon>
        <taxon>Rhizobiaceae</taxon>
        <taxon>Hoeflea</taxon>
    </lineage>
</organism>
<evidence type="ECO:0000259" key="5">
    <source>
        <dbReference type="PROSITE" id="PS50931"/>
    </source>
</evidence>
<dbReference type="SUPFAM" id="SSF53850">
    <property type="entry name" value="Periplasmic binding protein-like II"/>
    <property type="match status" value="1"/>
</dbReference>
<evidence type="ECO:0000313" key="6">
    <source>
        <dbReference type="EMBL" id="MCY0147678.1"/>
    </source>
</evidence>
<dbReference type="InterPro" id="IPR036388">
    <property type="entry name" value="WH-like_DNA-bd_sf"/>
</dbReference>
<proteinExistence type="inferred from homology"/>
<dbReference type="Gene3D" id="1.10.10.10">
    <property type="entry name" value="Winged helix-like DNA-binding domain superfamily/Winged helix DNA-binding domain"/>
    <property type="match status" value="1"/>
</dbReference>
<dbReference type="RefSeq" id="WP_267653276.1">
    <property type="nucleotide sequence ID" value="NZ_JAOVZR010000001.1"/>
</dbReference>
<protein>
    <submittedName>
        <fullName evidence="6">Pca operon transcription factor PcaQ</fullName>
    </submittedName>
</protein>
<dbReference type="PRINTS" id="PR00039">
    <property type="entry name" value="HTHLYSR"/>
</dbReference>
<evidence type="ECO:0000256" key="4">
    <source>
        <dbReference type="ARBA" id="ARBA00023163"/>
    </source>
</evidence>
<dbReference type="Proteomes" id="UP001073227">
    <property type="component" value="Unassembled WGS sequence"/>
</dbReference>
<dbReference type="PROSITE" id="PS50931">
    <property type="entry name" value="HTH_LYSR"/>
    <property type="match status" value="1"/>
</dbReference>
<dbReference type="InterPro" id="IPR012787">
    <property type="entry name" value="TF_PcaQ"/>
</dbReference>
<dbReference type="InterPro" id="IPR005119">
    <property type="entry name" value="LysR_subst-bd"/>
</dbReference>
<keyword evidence="3" id="KW-0238">DNA-binding</keyword>
<evidence type="ECO:0000256" key="1">
    <source>
        <dbReference type="ARBA" id="ARBA00009437"/>
    </source>
</evidence>
<evidence type="ECO:0000313" key="7">
    <source>
        <dbReference type="Proteomes" id="UP001073227"/>
    </source>
</evidence>
<dbReference type="SUPFAM" id="SSF46785">
    <property type="entry name" value="Winged helix' DNA-binding domain"/>
    <property type="match status" value="1"/>
</dbReference>
<evidence type="ECO:0000256" key="3">
    <source>
        <dbReference type="ARBA" id="ARBA00023125"/>
    </source>
</evidence>
<dbReference type="Gene3D" id="3.40.190.10">
    <property type="entry name" value="Periplasmic binding protein-like II"/>
    <property type="match status" value="2"/>
</dbReference>
<dbReference type="EMBL" id="JAOVZR010000001">
    <property type="protein sequence ID" value="MCY0147678.1"/>
    <property type="molecule type" value="Genomic_DNA"/>
</dbReference>
<dbReference type="Pfam" id="PF00126">
    <property type="entry name" value="HTH_1"/>
    <property type="match status" value="1"/>
</dbReference>
<comment type="caution">
    <text evidence="6">The sequence shown here is derived from an EMBL/GenBank/DDBJ whole genome shotgun (WGS) entry which is preliminary data.</text>
</comment>
<dbReference type="InterPro" id="IPR000847">
    <property type="entry name" value="LysR_HTH_N"/>
</dbReference>
<keyword evidence="4" id="KW-0804">Transcription</keyword>
<gene>
    <name evidence="6" type="primary">pcaQ</name>
    <name evidence="6" type="ORF">OEG84_08100</name>
</gene>
<reference evidence="6" key="1">
    <citation type="submission" date="2022-10" db="EMBL/GenBank/DDBJ databases">
        <title>Hoeflea sp. G2-23, isolated from marine algae.</title>
        <authorList>
            <person name="Kristyanto S."/>
            <person name="Kim J.M."/>
            <person name="Jeon C.O."/>
        </authorList>
    </citation>
    <scope>NUCLEOTIDE SEQUENCE</scope>
    <source>
        <strain evidence="6">G2-23</strain>
    </source>
</reference>
<evidence type="ECO:0000256" key="2">
    <source>
        <dbReference type="ARBA" id="ARBA00023015"/>
    </source>
</evidence>
<dbReference type="Pfam" id="PF03466">
    <property type="entry name" value="LysR_substrate"/>
    <property type="match status" value="1"/>
</dbReference>
<dbReference type="InterPro" id="IPR050950">
    <property type="entry name" value="HTH-type_LysR_regulators"/>
</dbReference>
<name>A0ABT3Z7Q3_9HYPH</name>
<comment type="similarity">
    <text evidence="1">Belongs to the LysR transcriptional regulatory family.</text>
</comment>